<dbReference type="InterPro" id="IPR004090">
    <property type="entry name" value="Chemotax_Me-accpt_rcpt"/>
</dbReference>
<dbReference type="PANTHER" id="PTHR32089:SF112">
    <property type="entry name" value="LYSOZYME-LIKE PROTEIN-RELATED"/>
    <property type="match status" value="1"/>
</dbReference>
<evidence type="ECO:0000256" key="5">
    <source>
        <dbReference type="SAM" id="Phobius"/>
    </source>
</evidence>
<dbReference type="PROSITE" id="PS50111">
    <property type="entry name" value="CHEMOTAXIS_TRANSDUC_2"/>
    <property type="match status" value="1"/>
</dbReference>
<evidence type="ECO:0000256" key="4">
    <source>
        <dbReference type="SAM" id="MobiDB-lite"/>
    </source>
</evidence>
<feature type="region of interest" description="Disordered" evidence="4">
    <location>
        <begin position="335"/>
        <end position="354"/>
    </location>
</feature>
<dbReference type="RefSeq" id="WP_090040902.1">
    <property type="nucleotide sequence ID" value="NZ_FOKI01000012.1"/>
</dbReference>
<dbReference type="Pfam" id="PF12729">
    <property type="entry name" value="4HB_MCP_1"/>
    <property type="match status" value="1"/>
</dbReference>
<dbReference type="AlphaFoldDB" id="A0A1I0YEC6"/>
<evidence type="ECO:0000256" key="3">
    <source>
        <dbReference type="PROSITE-ProRule" id="PRU00284"/>
    </source>
</evidence>
<dbReference type="GO" id="GO:0016020">
    <property type="term" value="C:membrane"/>
    <property type="evidence" value="ECO:0007669"/>
    <property type="project" value="InterPro"/>
</dbReference>
<evidence type="ECO:0000259" key="6">
    <source>
        <dbReference type="PROSITE" id="PS50111"/>
    </source>
</evidence>
<dbReference type="InterPro" id="IPR024478">
    <property type="entry name" value="HlyB_4HB_MCP"/>
</dbReference>
<feature type="transmembrane region" description="Helical" evidence="5">
    <location>
        <begin position="188"/>
        <end position="209"/>
    </location>
</feature>
<dbReference type="Pfam" id="PF00015">
    <property type="entry name" value="MCPsignal"/>
    <property type="match status" value="1"/>
</dbReference>
<protein>
    <submittedName>
        <fullName evidence="8">Methyl-accepting chemotaxis protein</fullName>
    </submittedName>
</protein>
<dbReference type="PROSITE" id="PS50885">
    <property type="entry name" value="HAMP"/>
    <property type="match status" value="1"/>
</dbReference>
<evidence type="ECO:0000313" key="9">
    <source>
        <dbReference type="Proteomes" id="UP000198619"/>
    </source>
</evidence>
<evidence type="ECO:0000259" key="7">
    <source>
        <dbReference type="PROSITE" id="PS50885"/>
    </source>
</evidence>
<dbReference type="InterPro" id="IPR003660">
    <property type="entry name" value="HAMP_dom"/>
</dbReference>
<dbReference type="CDD" id="cd06225">
    <property type="entry name" value="HAMP"/>
    <property type="match status" value="1"/>
</dbReference>
<proteinExistence type="inferred from homology"/>
<feature type="transmembrane region" description="Helical" evidence="5">
    <location>
        <begin position="12"/>
        <end position="31"/>
    </location>
</feature>
<organism evidence="8 9">
    <name type="scientific">Clostridium frigidicarnis</name>
    <dbReference type="NCBI Taxonomy" id="84698"/>
    <lineage>
        <taxon>Bacteria</taxon>
        <taxon>Bacillati</taxon>
        <taxon>Bacillota</taxon>
        <taxon>Clostridia</taxon>
        <taxon>Eubacteriales</taxon>
        <taxon>Clostridiaceae</taxon>
        <taxon>Clostridium</taxon>
    </lineage>
</organism>
<dbReference type="GO" id="GO:0004888">
    <property type="term" value="F:transmembrane signaling receptor activity"/>
    <property type="evidence" value="ECO:0007669"/>
    <property type="project" value="InterPro"/>
</dbReference>
<dbReference type="Proteomes" id="UP000198619">
    <property type="component" value="Unassembled WGS sequence"/>
</dbReference>
<dbReference type="GO" id="GO:0006935">
    <property type="term" value="P:chemotaxis"/>
    <property type="evidence" value="ECO:0007669"/>
    <property type="project" value="InterPro"/>
</dbReference>
<dbReference type="EMBL" id="FOKI01000012">
    <property type="protein sequence ID" value="SFB11136.1"/>
    <property type="molecule type" value="Genomic_DNA"/>
</dbReference>
<dbReference type="OrthoDB" id="1062at2"/>
<feature type="domain" description="Methyl-accepting transducer" evidence="6">
    <location>
        <begin position="285"/>
        <end position="543"/>
    </location>
</feature>
<evidence type="ECO:0000313" key="8">
    <source>
        <dbReference type="EMBL" id="SFB11136.1"/>
    </source>
</evidence>
<dbReference type="PRINTS" id="PR00260">
    <property type="entry name" value="CHEMTRNSDUCR"/>
</dbReference>
<dbReference type="SUPFAM" id="SSF58104">
    <property type="entry name" value="Methyl-accepting chemotaxis protein (MCP) signaling domain"/>
    <property type="match status" value="1"/>
</dbReference>
<gene>
    <name evidence="8" type="ORF">SAMN04488528_101295</name>
</gene>
<keyword evidence="5" id="KW-0472">Membrane</keyword>
<sequence>MLNDLKVKTKIFLLSFVMLIVIFLVAGMGYISMSKANDGMKSLYGENLLAVEYLSDNRNQSRAIQADIYYIILNIGKPDNQNSAMKDLKERTEIFNENWDKYKKSNIDKEEKDLIPEFESELKNYREERDGVLKLAMEGKEEEAKGRCEILESKKTDFEKILKDLAIYNINDADEVNADNNSEYRKTLIEFVILLICAVIIIILATLIISRNITIPLEKCANYFNLLATGDFSVLLDEKYIHRKDEIGQLSRATQGMRDSISTLVKKVRDESEVIETIVINTSTNMDGLNGNIEEVSATTEELSANMEETAATSEEIDATSQEIERAVQSIAEKSKEGAEKAGEINKRAESAKETVEGSQKKTYKVLKNTKINLEEAIEAAKVVEQINVLSDSIMQITSQTNLLALNAAIEAARAGEAGKGFSVVADEIRKLAEDSKDTVIEIQNITLKVKEAVENLSQNSNELLTFVSTDINDDYEIMFNVANKYSGDANFIEDLVMKFSSTSKELLDSIMDITKSIDGVAGAASEGAAGTTDIASKVSGITNKSNDVLDMILKAKESSEKLKEEISKFKI</sequence>
<keyword evidence="1 3" id="KW-0807">Transducer</keyword>
<reference evidence="8 9" key="1">
    <citation type="submission" date="2016-10" db="EMBL/GenBank/DDBJ databases">
        <authorList>
            <person name="de Groot N.N."/>
        </authorList>
    </citation>
    <scope>NUCLEOTIDE SEQUENCE [LARGE SCALE GENOMIC DNA]</scope>
    <source>
        <strain evidence="8 9">DSM 12271</strain>
    </source>
</reference>
<dbReference type="Gene3D" id="1.10.8.500">
    <property type="entry name" value="HAMP domain in histidine kinase"/>
    <property type="match status" value="1"/>
</dbReference>
<evidence type="ECO:0000256" key="2">
    <source>
        <dbReference type="ARBA" id="ARBA00029447"/>
    </source>
</evidence>
<keyword evidence="5" id="KW-1133">Transmembrane helix</keyword>
<dbReference type="STRING" id="84698.SAMN04488528_101295"/>
<dbReference type="SMART" id="SM00304">
    <property type="entry name" value="HAMP"/>
    <property type="match status" value="1"/>
</dbReference>
<dbReference type="InterPro" id="IPR004089">
    <property type="entry name" value="MCPsignal_dom"/>
</dbReference>
<comment type="similarity">
    <text evidence="2">Belongs to the methyl-accepting chemotaxis (MCP) protein family.</text>
</comment>
<keyword evidence="5" id="KW-0812">Transmembrane</keyword>
<accession>A0A1I0YEC6</accession>
<keyword evidence="9" id="KW-1185">Reference proteome</keyword>
<dbReference type="GO" id="GO:0007165">
    <property type="term" value="P:signal transduction"/>
    <property type="evidence" value="ECO:0007669"/>
    <property type="project" value="UniProtKB-KW"/>
</dbReference>
<evidence type="ECO:0000256" key="1">
    <source>
        <dbReference type="ARBA" id="ARBA00023224"/>
    </source>
</evidence>
<dbReference type="SMART" id="SM00283">
    <property type="entry name" value="MA"/>
    <property type="match status" value="1"/>
</dbReference>
<dbReference type="Gene3D" id="1.10.287.950">
    <property type="entry name" value="Methyl-accepting chemotaxis protein"/>
    <property type="match status" value="1"/>
</dbReference>
<feature type="domain" description="HAMP" evidence="7">
    <location>
        <begin position="211"/>
        <end position="266"/>
    </location>
</feature>
<dbReference type="PANTHER" id="PTHR32089">
    <property type="entry name" value="METHYL-ACCEPTING CHEMOTAXIS PROTEIN MCPB"/>
    <property type="match status" value="1"/>
</dbReference>
<name>A0A1I0YEC6_9CLOT</name>